<evidence type="ECO:0000256" key="2">
    <source>
        <dbReference type="ARBA" id="ARBA00023125"/>
    </source>
</evidence>
<dbReference type="RefSeq" id="WP_082606558.1">
    <property type="nucleotide sequence ID" value="NZ_BDQM01000005.1"/>
</dbReference>
<evidence type="ECO:0000313" key="5">
    <source>
        <dbReference type="EMBL" id="GAW95409.1"/>
    </source>
</evidence>
<keyword evidence="2" id="KW-0238">DNA-binding</keyword>
<comment type="caution">
    <text evidence="5">The sequence shown here is derived from an EMBL/GenBank/DDBJ whole genome shotgun (WGS) entry which is preliminary data.</text>
</comment>
<sequence>MWLWVETKLPIAQVAYQSGFSDHSYFSRHFKMMFTELPSALRQQRLSSAASN</sequence>
<name>A0ABQ0MST1_9GAMM</name>
<evidence type="ECO:0000259" key="4">
    <source>
        <dbReference type="PROSITE" id="PS01124"/>
    </source>
</evidence>
<dbReference type="SUPFAM" id="SSF46689">
    <property type="entry name" value="Homeodomain-like"/>
    <property type="match status" value="1"/>
</dbReference>
<evidence type="ECO:0000256" key="3">
    <source>
        <dbReference type="ARBA" id="ARBA00023163"/>
    </source>
</evidence>
<keyword evidence="3" id="KW-0804">Transcription</keyword>
<protein>
    <submittedName>
        <fullName evidence="5">HTH-type transcriptional activator RhaS</fullName>
    </submittedName>
</protein>
<dbReference type="Gene3D" id="1.10.10.60">
    <property type="entry name" value="Homeodomain-like"/>
    <property type="match status" value="1"/>
</dbReference>
<dbReference type="PROSITE" id="PS01124">
    <property type="entry name" value="HTH_ARAC_FAMILY_2"/>
    <property type="match status" value="1"/>
</dbReference>
<accession>A0ABQ0MST1</accession>
<feature type="domain" description="HTH araC/xylS-type" evidence="4">
    <location>
        <begin position="1"/>
        <end position="44"/>
    </location>
</feature>
<organism evidence="5 6">
    <name type="scientific">Colwellia marinimaniae</name>
    <dbReference type="NCBI Taxonomy" id="1513592"/>
    <lineage>
        <taxon>Bacteria</taxon>
        <taxon>Pseudomonadati</taxon>
        <taxon>Pseudomonadota</taxon>
        <taxon>Gammaproteobacteria</taxon>
        <taxon>Alteromonadales</taxon>
        <taxon>Colwelliaceae</taxon>
        <taxon>Colwellia</taxon>
    </lineage>
</organism>
<reference evidence="5 6" key="1">
    <citation type="submission" date="2017-06" db="EMBL/GenBank/DDBJ databases">
        <title>Whole Genome Sequences of Colwellia marinimaniae MTCD1.</title>
        <authorList>
            <person name="Kusumoto H."/>
            <person name="Inoue M."/>
            <person name="Tanikawa K."/>
            <person name="Maeji H."/>
            <person name="Cameron J.H."/>
            <person name="Bartlett D.H."/>
        </authorList>
    </citation>
    <scope>NUCLEOTIDE SEQUENCE [LARGE SCALE GENOMIC DNA]</scope>
    <source>
        <strain evidence="5 6">MTCD1</strain>
    </source>
</reference>
<dbReference type="PRINTS" id="PR00032">
    <property type="entry name" value="HTHARAC"/>
</dbReference>
<keyword evidence="6" id="KW-1185">Reference proteome</keyword>
<evidence type="ECO:0000313" key="6">
    <source>
        <dbReference type="Proteomes" id="UP000197068"/>
    </source>
</evidence>
<dbReference type="InterPro" id="IPR020449">
    <property type="entry name" value="Tscrpt_reg_AraC-type_HTH"/>
</dbReference>
<evidence type="ECO:0000256" key="1">
    <source>
        <dbReference type="ARBA" id="ARBA00023015"/>
    </source>
</evidence>
<dbReference type="Pfam" id="PF12833">
    <property type="entry name" value="HTH_18"/>
    <property type="match status" value="1"/>
</dbReference>
<gene>
    <name evidence="5" type="primary">rhaS</name>
    <name evidence="5" type="ORF">MTCD1_01011</name>
</gene>
<proteinExistence type="predicted"/>
<dbReference type="InterPro" id="IPR009057">
    <property type="entry name" value="Homeodomain-like_sf"/>
</dbReference>
<dbReference type="EMBL" id="BDQM01000005">
    <property type="protein sequence ID" value="GAW95409.1"/>
    <property type="molecule type" value="Genomic_DNA"/>
</dbReference>
<dbReference type="InterPro" id="IPR018060">
    <property type="entry name" value="HTH_AraC"/>
</dbReference>
<dbReference type="Proteomes" id="UP000197068">
    <property type="component" value="Unassembled WGS sequence"/>
</dbReference>
<keyword evidence="1" id="KW-0805">Transcription regulation</keyword>